<dbReference type="InterPro" id="IPR000719">
    <property type="entry name" value="Prot_kinase_dom"/>
</dbReference>
<dbReference type="Gene3D" id="1.10.510.10">
    <property type="entry name" value="Transferase(Phosphotransferase) domain 1"/>
    <property type="match status" value="1"/>
</dbReference>
<accession>A0A068WEY5</accession>
<dbReference type="Gene3D" id="3.10.20.90">
    <property type="entry name" value="Phosphatidylinositol 3-kinase Catalytic Subunit, Chain A, domain 1"/>
    <property type="match status" value="1"/>
</dbReference>
<evidence type="ECO:0000256" key="6">
    <source>
        <dbReference type="ARBA" id="ARBA00022679"/>
    </source>
</evidence>
<dbReference type="SUPFAM" id="SSF56112">
    <property type="entry name" value="Protein kinase-like (PK-like)"/>
    <property type="match status" value="1"/>
</dbReference>
<evidence type="ECO:0000256" key="5">
    <source>
        <dbReference type="ARBA" id="ARBA00022527"/>
    </source>
</evidence>
<reference evidence="15" key="2">
    <citation type="submission" date="2014-06" db="EMBL/GenBank/DDBJ databases">
        <authorList>
            <person name="Aslett M."/>
        </authorList>
    </citation>
    <scope>NUCLEOTIDE SEQUENCE</scope>
</reference>
<reference evidence="17" key="3">
    <citation type="submission" date="2020-10" db="UniProtKB">
        <authorList>
            <consortium name="WormBaseParasite"/>
        </authorList>
    </citation>
    <scope>IDENTIFICATION</scope>
</reference>
<dbReference type="EC" id="2.7.11.1" evidence="3"/>
<dbReference type="GO" id="GO:0005737">
    <property type="term" value="C:cytoplasm"/>
    <property type="evidence" value="ECO:0007669"/>
    <property type="project" value="UniProtKB-SubCell"/>
</dbReference>
<feature type="domain" description="Protein kinase" evidence="14">
    <location>
        <begin position="25"/>
        <end position="313"/>
    </location>
</feature>
<dbReference type="InterPro" id="IPR017441">
    <property type="entry name" value="Protein_kinase_ATP_BS"/>
</dbReference>
<comment type="catalytic activity">
    <reaction evidence="10">
        <text>L-threonyl-[protein] + ATP = O-phospho-L-threonyl-[protein] + ADP + H(+)</text>
        <dbReference type="Rhea" id="RHEA:46608"/>
        <dbReference type="Rhea" id="RHEA-COMP:11060"/>
        <dbReference type="Rhea" id="RHEA-COMP:11605"/>
        <dbReference type="ChEBI" id="CHEBI:15378"/>
        <dbReference type="ChEBI" id="CHEBI:30013"/>
        <dbReference type="ChEBI" id="CHEBI:30616"/>
        <dbReference type="ChEBI" id="CHEBI:61977"/>
        <dbReference type="ChEBI" id="CHEBI:456216"/>
        <dbReference type="EC" id="2.7.11.1"/>
    </reaction>
</comment>
<reference evidence="15 16" key="1">
    <citation type="journal article" date="2013" name="Nature">
        <title>The genomes of four tapeworm species reveal adaptations to parasitism.</title>
        <authorList>
            <person name="Tsai I.J."/>
            <person name="Zarowiecki M."/>
            <person name="Holroyd N."/>
            <person name="Garciarrubio A."/>
            <person name="Sanchez-Flores A."/>
            <person name="Brooks K.L."/>
            <person name="Tracey A."/>
            <person name="Bobes R.J."/>
            <person name="Fragoso G."/>
            <person name="Sciutto E."/>
            <person name="Aslett M."/>
            <person name="Beasley H."/>
            <person name="Bennett H.M."/>
            <person name="Cai J."/>
            <person name="Camicia F."/>
            <person name="Clark R."/>
            <person name="Cucher M."/>
            <person name="De Silva N."/>
            <person name="Day T.A."/>
            <person name="Deplazes P."/>
            <person name="Estrada K."/>
            <person name="Fernandez C."/>
            <person name="Holland P.W."/>
            <person name="Hou J."/>
            <person name="Hu S."/>
            <person name="Huckvale T."/>
            <person name="Hung S.S."/>
            <person name="Kamenetzky L."/>
            <person name="Keane J.A."/>
            <person name="Kiss F."/>
            <person name="Koziol U."/>
            <person name="Lambert O."/>
            <person name="Liu K."/>
            <person name="Luo X."/>
            <person name="Luo Y."/>
            <person name="Macchiaroli N."/>
            <person name="Nichol S."/>
            <person name="Paps J."/>
            <person name="Parkinson J."/>
            <person name="Pouchkina-Stantcheva N."/>
            <person name="Riddiford N."/>
            <person name="Rosenzvit M."/>
            <person name="Salinas G."/>
            <person name="Wasmuth J.D."/>
            <person name="Zamanian M."/>
            <person name="Zheng Y."/>
            <person name="Cai X."/>
            <person name="Soberon X."/>
            <person name="Olson P.D."/>
            <person name="Laclette J.P."/>
            <person name="Brehm K."/>
            <person name="Berriman M."/>
            <person name="Garciarrubio A."/>
            <person name="Bobes R.J."/>
            <person name="Fragoso G."/>
            <person name="Sanchez-Flores A."/>
            <person name="Estrada K."/>
            <person name="Cevallos M.A."/>
            <person name="Morett E."/>
            <person name="Gonzalez V."/>
            <person name="Portillo T."/>
            <person name="Ochoa-Leyva A."/>
            <person name="Jose M.V."/>
            <person name="Sciutto E."/>
            <person name="Landa A."/>
            <person name="Jimenez L."/>
            <person name="Valdes V."/>
            <person name="Carrero J.C."/>
            <person name="Larralde C."/>
            <person name="Morales-Montor J."/>
            <person name="Limon-Lason J."/>
            <person name="Soberon X."/>
            <person name="Laclette J.P."/>
        </authorList>
    </citation>
    <scope>NUCLEOTIDE SEQUENCE [LARGE SCALE GENOMIC DNA]</scope>
</reference>
<comment type="similarity">
    <text evidence="2">Belongs to the protein kinase superfamily. STE Ser/Thr protein kinase family. STE20 subfamily.</text>
</comment>
<comment type="subcellular location">
    <subcellularLocation>
        <location evidence="1">Cytoplasm</location>
    </subcellularLocation>
</comment>
<evidence type="ECO:0000256" key="8">
    <source>
        <dbReference type="ARBA" id="ARBA00022777"/>
    </source>
</evidence>
<feature type="binding site" evidence="12">
    <location>
        <position position="54"/>
    </location>
    <ligand>
        <name>ATP</name>
        <dbReference type="ChEBI" id="CHEBI:30616"/>
    </ligand>
</feature>
<dbReference type="PANTHER" id="PTHR48012">
    <property type="entry name" value="STERILE20-LIKE KINASE, ISOFORM B-RELATED"/>
    <property type="match status" value="1"/>
</dbReference>
<dbReference type="SMART" id="SM00220">
    <property type="entry name" value="S_TKc"/>
    <property type="match status" value="1"/>
</dbReference>
<dbReference type="Pfam" id="PF12202">
    <property type="entry name" value="OSR1_C"/>
    <property type="match status" value="1"/>
</dbReference>
<evidence type="ECO:0000256" key="13">
    <source>
        <dbReference type="SAM" id="MobiDB-lite"/>
    </source>
</evidence>
<evidence type="ECO:0000256" key="1">
    <source>
        <dbReference type="ARBA" id="ARBA00004496"/>
    </source>
</evidence>
<feature type="region of interest" description="Disordered" evidence="13">
    <location>
        <begin position="332"/>
        <end position="442"/>
    </location>
</feature>
<comment type="catalytic activity">
    <reaction evidence="11">
        <text>L-seryl-[protein] + ATP = O-phospho-L-seryl-[protein] + ADP + H(+)</text>
        <dbReference type="Rhea" id="RHEA:17989"/>
        <dbReference type="Rhea" id="RHEA-COMP:9863"/>
        <dbReference type="Rhea" id="RHEA-COMP:11604"/>
        <dbReference type="ChEBI" id="CHEBI:15378"/>
        <dbReference type="ChEBI" id="CHEBI:29999"/>
        <dbReference type="ChEBI" id="CHEBI:30616"/>
        <dbReference type="ChEBI" id="CHEBI:83421"/>
        <dbReference type="ChEBI" id="CHEBI:456216"/>
        <dbReference type="EC" id="2.7.11.1"/>
    </reaction>
</comment>
<dbReference type="InterPro" id="IPR008271">
    <property type="entry name" value="Ser/Thr_kinase_AS"/>
</dbReference>
<dbReference type="Proteomes" id="UP000492820">
    <property type="component" value="Unassembled WGS sequence"/>
</dbReference>
<keyword evidence="7 12" id="KW-0547">Nucleotide-binding</keyword>
<dbReference type="WBParaSite" id="EgrG_000971600">
    <property type="protein sequence ID" value="EgrG_000971600"/>
    <property type="gene ID" value="EgrG_000971600"/>
</dbReference>
<dbReference type="Pfam" id="PF00069">
    <property type="entry name" value="Pkinase"/>
    <property type="match status" value="1"/>
</dbReference>
<evidence type="ECO:0000313" key="17">
    <source>
        <dbReference type="WBParaSite" id="EgrG_000971600"/>
    </source>
</evidence>
<evidence type="ECO:0000256" key="10">
    <source>
        <dbReference type="ARBA" id="ARBA00047899"/>
    </source>
</evidence>
<feature type="compositionally biased region" description="Polar residues" evidence="13">
    <location>
        <begin position="354"/>
        <end position="370"/>
    </location>
</feature>
<keyword evidence="9 12" id="KW-0067">ATP-binding</keyword>
<keyword evidence="6" id="KW-0808">Transferase</keyword>
<evidence type="ECO:0000256" key="3">
    <source>
        <dbReference type="ARBA" id="ARBA00012513"/>
    </source>
</evidence>
<dbReference type="GO" id="GO:0005524">
    <property type="term" value="F:ATP binding"/>
    <property type="evidence" value="ECO:0007669"/>
    <property type="project" value="UniProtKB-UniRule"/>
</dbReference>
<evidence type="ECO:0000256" key="11">
    <source>
        <dbReference type="ARBA" id="ARBA00048679"/>
    </source>
</evidence>
<dbReference type="InterPro" id="IPR011009">
    <property type="entry name" value="Kinase-like_dom_sf"/>
</dbReference>
<dbReference type="PROSITE" id="PS00108">
    <property type="entry name" value="PROTEIN_KINASE_ST"/>
    <property type="match status" value="1"/>
</dbReference>
<evidence type="ECO:0000259" key="14">
    <source>
        <dbReference type="PROSITE" id="PS50011"/>
    </source>
</evidence>
<feature type="compositionally biased region" description="Polar residues" evidence="13">
    <location>
        <begin position="388"/>
        <end position="397"/>
    </location>
</feature>
<proteinExistence type="inferred from homology"/>
<name>A0A068WEY5_ECHGR</name>
<evidence type="ECO:0000313" key="15">
    <source>
        <dbReference type="EMBL" id="CDS16996.1"/>
    </source>
</evidence>
<evidence type="ECO:0000256" key="9">
    <source>
        <dbReference type="ARBA" id="ARBA00022840"/>
    </source>
</evidence>
<evidence type="ECO:0000256" key="2">
    <source>
        <dbReference type="ARBA" id="ARBA00008874"/>
    </source>
</evidence>
<dbReference type="OrthoDB" id="8693905at2759"/>
<evidence type="ECO:0000313" key="16">
    <source>
        <dbReference type="Proteomes" id="UP000492820"/>
    </source>
</evidence>
<dbReference type="Gene3D" id="3.30.200.20">
    <property type="entry name" value="Phosphorylase Kinase, domain 1"/>
    <property type="match status" value="1"/>
</dbReference>
<feature type="compositionally biased region" description="Basic and acidic residues" evidence="13">
    <location>
        <begin position="342"/>
        <end position="353"/>
    </location>
</feature>
<dbReference type="AlphaFoldDB" id="A0A068WEY5"/>
<evidence type="ECO:0000256" key="4">
    <source>
        <dbReference type="ARBA" id="ARBA00022490"/>
    </source>
</evidence>
<gene>
    <name evidence="17" type="primary">EGR_07184</name>
    <name evidence="15" type="ORF">EgrG_000971600</name>
</gene>
<evidence type="ECO:0000256" key="7">
    <source>
        <dbReference type="ARBA" id="ARBA00022741"/>
    </source>
</evidence>
<organism evidence="15">
    <name type="scientific">Echinococcus granulosus</name>
    <name type="common">Hydatid tapeworm</name>
    <dbReference type="NCBI Taxonomy" id="6210"/>
    <lineage>
        <taxon>Eukaryota</taxon>
        <taxon>Metazoa</taxon>
        <taxon>Spiralia</taxon>
        <taxon>Lophotrochozoa</taxon>
        <taxon>Platyhelminthes</taxon>
        <taxon>Cestoda</taxon>
        <taxon>Eucestoda</taxon>
        <taxon>Cyclophyllidea</taxon>
        <taxon>Taeniidae</taxon>
        <taxon>Echinococcus</taxon>
        <taxon>Echinococcus granulosus group</taxon>
    </lineage>
</organism>
<evidence type="ECO:0000256" key="12">
    <source>
        <dbReference type="PROSITE-ProRule" id="PRU10141"/>
    </source>
</evidence>
<dbReference type="PROSITE" id="PS50011">
    <property type="entry name" value="PROTEIN_KINASE_DOM"/>
    <property type="match status" value="1"/>
</dbReference>
<dbReference type="InterPro" id="IPR050629">
    <property type="entry name" value="STE20/SPS1-PAK"/>
</dbReference>
<dbReference type="EMBL" id="LK028577">
    <property type="protein sequence ID" value="CDS16996.1"/>
    <property type="molecule type" value="Genomic_DNA"/>
</dbReference>
<dbReference type="PROSITE" id="PS00107">
    <property type="entry name" value="PROTEIN_KINASE_ATP"/>
    <property type="match status" value="1"/>
</dbReference>
<keyword evidence="5" id="KW-0723">Serine/threonine-protein kinase</keyword>
<dbReference type="GO" id="GO:0004674">
    <property type="term" value="F:protein serine/threonine kinase activity"/>
    <property type="evidence" value="ECO:0007669"/>
    <property type="project" value="UniProtKB-KW"/>
</dbReference>
<dbReference type="InterPro" id="IPR024678">
    <property type="entry name" value="Kinase_OSR1/WNK_CCT"/>
</dbReference>
<keyword evidence="8" id="KW-0418">Kinase</keyword>
<protein>
    <recommendedName>
        <fullName evidence="3">non-specific serine/threonine protein kinase</fullName>
        <ecNumber evidence="3">2.7.11.1</ecNumber>
    </recommendedName>
</protein>
<sequence>MSMPSINSAASSEANVQWPVTRTAYEIVKSIGQGATSVVHEALCKPLNRRCAMKIINLDKSSTSASLEEINREIKSLKNVKNENIVAYYASFVDKTELCIVMDLCQRGSLLDVIKFIQSKRDITYGVFDEYTIATILRDVLRGLAYIHEGGLVHRDLKCGNLLVKDDGVIQIADFGVAGFLASQPLSETGSIGPRRFTFVGTPCWMAPEVMQQTGGYNHKADIWSIGITTIEMATGQAPYAKYAPMKAGFSPFSELVLMLTLKNEPPDIDTVATVSNQYVEYGHKFRKFTRSCLTKDPNQRPTARELFSHSYIKSKAKDRELLCRVLLSGEVPTPPLKQNRHHEDRLEKRDKQNVSTEWNFDTLGRQTSPGHYYTSDDDSDEGGQGGYNNENTTIPSGSAAVPPPPPPRSGSLISGMSPTQPPPVPAGTPASPQTNHPNFGHITNFSHQGGGEQGGSVEPTGPYYRLTLRKRNPRQRNELQDISFNYVIGKGEFKNSADVLARELVEADLLDGCDLLLVAHHMSELVAHPNEREHCFPLNSPPAPGQVPVESELHGYAKILIRLVDGSAHAFKFKFAVSLPPITERACLSPLFCPCTPPMIFSISFYSSYVSQVV</sequence>
<keyword evidence="4" id="KW-0963">Cytoplasm</keyword>
<dbReference type="PANTHER" id="PTHR48012:SF16">
    <property type="entry name" value="NON-SPECIFIC SERINE_THREONINE PROTEIN KINASE"/>
    <property type="match status" value="1"/>
</dbReference>